<evidence type="ECO:0000259" key="2">
    <source>
        <dbReference type="Pfam" id="PF08327"/>
    </source>
</evidence>
<dbReference type="SUPFAM" id="SSF55961">
    <property type="entry name" value="Bet v1-like"/>
    <property type="match status" value="1"/>
</dbReference>
<protein>
    <submittedName>
        <fullName evidence="3">SRPBCC domain-containing protein</fullName>
    </submittedName>
</protein>
<reference evidence="3 4" key="1">
    <citation type="submission" date="2023-03" db="EMBL/GenBank/DDBJ databases">
        <title>Roseibium porphyridii sp. nov. and Roseibium rhodosorbium sp. nov. isolated from marine algae, Porphyridium cruentum and Rhodosorus marinus, respectively.</title>
        <authorList>
            <person name="Lee M.W."/>
            <person name="Choi B.J."/>
            <person name="Lee J.K."/>
            <person name="Choi D.G."/>
            <person name="Baek J.H."/>
            <person name="Bayburt H."/>
            <person name="Kim J.M."/>
            <person name="Han D.M."/>
            <person name="Kim K.H."/>
            <person name="Jeon C.O."/>
        </authorList>
    </citation>
    <scope>NUCLEOTIDE SEQUENCE [LARGE SCALE GENOMIC DNA]</scope>
    <source>
        <strain evidence="3 4">KMA01</strain>
    </source>
</reference>
<dbReference type="Proteomes" id="UP001209803">
    <property type="component" value="Chromosome"/>
</dbReference>
<sequence>MAGYKRIVEVDVPASAIYAAITSGVVNWWTTGSGDASEVGMVFSTRFGETYNHIKVAKLVPNERIEWDILEHYHANDTLKRDDEWTGTRILWNLIELDENRTRLEFTHEGLIESMECWDICEAGWNFFLLESLKPYLEKGEGQPFQHEQ</sequence>
<comment type="similarity">
    <text evidence="1">Belongs to the AHA1 family.</text>
</comment>
<dbReference type="RefSeq" id="WP_265684521.1">
    <property type="nucleotide sequence ID" value="NZ_CP120863.1"/>
</dbReference>
<dbReference type="EMBL" id="CP120863">
    <property type="protein sequence ID" value="WFE91992.1"/>
    <property type="molecule type" value="Genomic_DNA"/>
</dbReference>
<dbReference type="Pfam" id="PF08327">
    <property type="entry name" value="AHSA1"/>
    <property type="match status" value="1"/>
</dbReference>
<name>A0ABY8F904_9HYPH</name>
<dbReference type="InterPro" id="IPR013538">
    <property type="entry name" value="ASHA1/2-like_C"/>
</dbReference>
<accession>A0ABY8F904</accession>
<dbReference type="CDD" id="cd07814">
    <property type="entry name" value="SRPBCC_CalC_Aha1-like"/>
    <property type="match status" value="1"/>
</dbReference>
<dbReference type="InterPro" id="IPR023393">
    <property type="entry name" value="START-like_dom_sf"/>
</dbReference>
<organism evidence="3 4">
    <name type="scientific">Roseibium porphyridii</name>
    <dbReference type="NCBI Taxonomy" id="2866279"/>
    <lineage>
        <taxon>Bacteria</taxon>
        <taxon>Pseudomonadati</taxon>
        <taxon>Pseudomonadota</taxon>
        <taxon>Alphaproteobacteria</taxon>
        <taxon>Hyphomicrobiales</taxon>
        <taxon>Stappiaceae</taxon>
        <taxon>Roseibium</taxon>
    </lineage>
</organism>
<evidence type="ECO:0000313" key="4">
    <source>
        <dbReference type="Proteomes" id="UP001209803"/>
    </source>
</evidence>
<evidence type="ECO:0000313" key="3">
    <source>
        <dbReference type="EMBL" id="WFE91992.1"/>
    </source>
</evidence>
<dbReference type="Gene3D" id="3.30.530.20">
    <property type="match status" value="1"/>
</dbReference>
<keyword evidence="4" id="KW-1185">Reference proteome</keyword>
<proteinExistence type="inferred from homology"/>
<feature type="domain" description="Activator of Hsp90 ATPase homologue 1/2-like C-terminal" evidence="2">
    <location>
        <begin position="11"/>
        <end position="138"/>
    </location>
</feature>
<gene>
    <name evidence="3" type="ORF">K1718_11690</name>
</gene>
<evidence type="ECO:0000256" key="1">
    <source>
        <dbReference type="ARBA" id="ARBA00006817"/>
    </source>
</evidence>